<feature type="compositionally biased region" description="Polar residues" evidence="5">
    <location>
        <begin position="269"/>
        <end position="282"/>
    </location>
</feature>
<evidence type="ECO:0000313" key="8">
    <source>
        <dbReference type="EMBL" id="KAJ9641607.1"/>
    </source>
</evidence>
<feature type="compositionally biased region" description="Polar residues" evidence="5">
    <location>
        <begin position="697"/>
        <end position="706"/>
    </location>
</feature>
<dbReference type="GO" id="GO:0043409">
    <property type="term" value="P:negative regulation of MAPK cascade"/>
    <property type="evidence" value="ECO:0007669"/>
    <property type="project" value="TreeGrafter"/>
</dbReference>
<dbReference type="InterPro" id="IPR029021">
    <property type="entry name" value="Prot-tyrosine_phosphatase-like"/>
</dbReference>
<evidence type="ECO:0000256" key="2">
    <source>
        <dbReference type="ARBA" id="ARBA00013064"/>
    </source>
</evidence>
<dbReference type="InterPro" id="IPR020422">
    <property type="entry name" value="TYR_PHOSPHATASE_DUAL_dom"/>
</dbReference>
<dbReference type="Gene3D" id="3.90.190.10">
    <property type="entry name" value="Protein tyrosine phosphatase superfamily"/>
    <property type="match status" value="1"/>
</dbReference>
<dbReference type="InterPro" id="IPR016130">
    <property type="entry name" value="Tyr_Pase_AS"/>
</dbReference>
<evidence type="ECO:0000259" key="6">
    <source>
        <dbReference type="PROSITE" id="PS50054"/>
    </source>
</evidence>
<dbReference type="PROSITE" id="PS50056">
    <property type="entry name" value="TYR_PHOSPHATASE_2"/>
    <property type="match status" value="1"/>
</dbReference>
<organism evidence="8 9">
    <name type="scientific">Knufia peltigerae</name>
    <dbReference type="NCBI Taxonomy" id="1002370"/>
    <lineage>
        <taxon>Eukaryota</taxon>
        <taxon>Fungi</taxon>
        <taxon>Dikarya</taxon>
        <taxon>Ascomycota</taxon>
        <taxon>Pezizomycotina</taxon>
        <taxon>Eurotiomycetes</taxon>
        <taxon>Chaetothyriomycetidae</taxon>
        <taxon>Chaetothyriales</taxon>
        <taxon>Trichomeriaceae</taxon>
        <taxon>Knufia</taxon>
    </lineage>
</organism>
<feature type="region of interest" description="Disordered" evidence="5">
    <location>
        <begin position="358"/>
        <end position="377"/>
    </location>
</feature>
<feature type="region of interest" description="Disordered" evidence="5">
    <location>
        <begin position="116"/>
        <end position="187"/>
    </location>
</feature>
<dbReference type="PANTHER" id="PTHR10159:SF519">
    <property type="entry name" value="DUAL SPECIFICITY PROTEIN PHOSPHATASE MPK3"/>
    <property type="match status" value="1"/>
</dbReference>
<feature type="region of interest" description="Disordered" evidence="5">
    <location>
        <begin position="659"/>
        <end position="716"/>
    </location>
</feature>
<keyword evidence="9" id="KW-1185">Reference proteome</keyword>
<sequence length="814" mass="88359">MLQDPPGSANYHHRKRSFDLANGCPPPRPSTRHGSISSVSPIDYLTPDPSTTSAKKRRPPLPRSSNMPIGVGSIMSTPFPSFMTVVGETGTSISKDMDELPLPDSIQSETQILITDAKPHSTSLQPTRSHRDSVTSMTTTSTESSPTTTNSTFDSPLLTDSSPSSSPESATSMPPVSPFGNIMARPLPEQHYDHPQAQKQPANIMSTAPSIPPSTLIDSSKNVKNLSLNMNAVSLPRPATAPGMETSHAFSAPTSPLKDTPRTGRKKPTNLTIRTPGFQQLAFSRALDVPPTPSSRPSLHHMQSTPSLATLASPNKTSSQGLSLHLPTGGSVYSVSGSDSSNSALSGTNALPDLKEEDEFHPQRSQETQEKGYPNGPVRIYDSGVYLYLEPTAEEASNFDTVINVAKEIKNPFEVEAPARTMSEPQTAISEMSFKSAWEWPQTSGSQTPTTPRPISFLQKKQPEYLHVPWDHNSEILEDLYTLCRIIDERVQAGKKVLVHCQLGVSRSASLVIAYGLYKGYQPDFHSMYMSVKERSQWVGPNMSLIYQLADFRSKVAKGIYGDHTFNPQPNWWKLHESSSPVMDTPVAKRPAQELPARPWEKPTAGPATTKPADDAPAPSRSSLRLNKALPPVPLFPKNDPMDNIETPIKLSQILGKIATPPKPEAPTLAATNPELRSLSPSESPRPLPFRERFDDTTSGPSSPEPSKTPRLGLITGSPMMDLAAQDVPETPSLFSPRATEFMASPFGITTAGDLAVSNKTPKPARTMGLLLPHHVFGSSTESAGDQIPTAFDPRSPHQQGEAPEILRNIDDFL</sequence>
<evidence type="ECO:0000256" key="4">
    <source>
        <dbReference type="ARBA" id="ARBA00022912"/>
    </source>
</evidence>
<dbReference type="SMART" id="SM00195">
    <property type="entry name" value="DSPc"/>
    <property type="match status" value="1"/>
</dbReference>
<protein>
    <recommendedName>
        <fullName evidence="2">protein-tyrosine-phosphatase</fullName>
        <ecNumber evidence="2">3.1.3.48</ecNumber>
    </recommendedName>
</protein>
<feature type="domain" description="Tyrosine-protein phosphatase" evidence="6">
    <location>
        <begin position="376"/>
        <end position="558"/>
    </location>
</feature>
<evidence type="ECO:0000256" key="5">
    <source>
        <dbReference type="SAM" id="MobiDB-lite"/>
    </source>
</evidence>
<dbReference type="SUPFAM" id="SSF52799">
    <property type="entry name" value="(Phosphotyrosine protein) phosphatases II"/>
    <property type="match status" value="1"/>
</dbReference>
<comment type="similarity">
    <text evidence="1">Belongs to the protein-tyrosine phosphatase family. Non-receptor class dual specificity subfamily.</text>
</comment>
<reference evidence="8" key="1">
    <citation type="submission" date="2022-10" db="EMBL/GenBank/DDBJ databases">
        <title>Culturing micro-colonial fungi from biological soil crusts in the Mojave desert and describing Neophaeococcomyces mojavensis, and introducing the new genera and species Taxawa tesnikishii.</title>
        <authorList>
            <person name="Kurbessoian T."/>
            <person name="Stajich J.E."/>
        </authorList>
    </citation>
    <scope>NUCLEOTIDE SEQUENCE</scope>
    <source>
        <strain evidence="8">TK_35</strain>
    </source>
</reference>
<feature type="region of interest" description="Disordered" evidence="5">
    <location>
        <begin position="239"/>
        <end position="325"/>
    </location>
</feature>
<dbReference type="Proteomes" id="UP001172681">
    <property type="component" value="Unassembled WGS sequence"/>
</dbReference>
<evidence type="ECO:0000313" key="9">
    <source>
        <dbReference type="Proteomes" id="UP001172681"/>
    </source>
</evidence>
<accession>A0AA38YBY2</accession>
<dbReference type="PANTHER" id="PTHR10159">
    <property type="entry name" value="DUAL SPECIFICITY PROTEIN PHOSPHATASE"/>
    <property type="match status" value="1"/>
</dbReference>
<dbReference type="GO" id="GO:0005829">
    <property type="term" value="C:cytosol"/>
    <property type="evidence" value="ECO:0007669"/>
    <property type="project" value="TreeGrafter"/>
</dbReference>
<dbReference type="PROSITE" id="PS00383">
    <property type="entry name" value="TYR_PHOSPHATASE_1"/>
    <property type="match status" value="1"/>
</dbReference>
<keyword evidence="3 8" id="KW-0378">Hydrolase</keyword>
<dbReference type="Pfam" id="PF00782">
    <property type="entry name" value="DSPc"/>
    <property type="match status" value="1"/>
</dbReference>
<gene>
    <name evidence="8" type="primary">CPP1</name>
    <name evidence="8" type="ORF">H2204_002669</name>
</gene>
<evidence type="ECO:0000259" key="7">
    <source>
        <dbReference type="PROSITE" id="PS50056"/>
    </source>
</evidence>
<feature type="compositionally biased region" description="Basic and acidic residues" evidence="5">
    <location>
        <begin position="358"/>
        <end position="370"/>
    </location>
</feature>
<dbReference type="EC" id="3.1.3.48" evidence="2"/>
<dbReference type="EMBL" id="JAPDRN010000011">
    <property type="protein sequence ID" value="KAJ9641607.1"/>
    <property type="molecule type" value="Genomic_DNA"/>
</dbReference>
<evidence type="ECO:0000256" key="1">
    <source>
        <dbReference type="ARBA" id="ARBA00008601"/>
    </source>
</evidence>
<dbReference type="InterPro" id="IPR000340">
    <property type="entry name" value="Dual-sp_phosphatase_cat-dom"/>
</dbReference>
<dbReference type="PROSITE" id="PS50054">
    <property type="entry name" value="TYR_PHOSPHATASE_DUAL"/>
    <property type="match status" value="1"/>
</dbReference>
<proteinExistence type="inferred from homology"/>
<dbReference type="GO" id="GO:0005634">
    <property type="term" value="C:nucleus"/>
    <property type="evidence" value="ECO:0007669"/>
    <property type="project" value="TreeGrafter"/>
</dbReference>
<dbReference type="GO" id="GO:0017017">
    <property type="term" value="F:MAP kinase tyrosine/serine/threonine phosphatase activity"/>
    <property type="evidence" value="ECO:0007669"/>
    <property type="project" value="TreeGrafter"/>
</dbReference>
<dbReference type="GO" id="GO:0008330">
    <property type="term" value="F:protein tyrosine/threonine phosphatase activity"/>
    <property type="evidence" value="ECO:0007669"/>
    <property type="project" value="TreeGrafter"/>
</dbReference>
<feature type="compositionally biased region" description="Low complexity" evidence="5">
    <location>
        <begin position="674"/>
        <end position="685"/>
    </location>
</feature>
<evidence type="ECO:0000256" key="3">
    <source>
        <dbReference type="ARBA" id="ARBA00022801"/>
    </source>
</evidence>
<feature type="region of interest" description="Disordered" evidence="5">
    <location>
        <begin position="1"/>
        <end position="72"/>
    </location>
</feature>
<feature type="compositionally biased region" description="Low complexity" evidence="5">
    <location>
        <begin position="134"/>
        <end position="174"/>
    </location>
</feature>
<dbReference type="AlphaFoldDB" id="A0AA38YBY2"/>
<feature type="compositionally biased region" description="Low complexity" evidence="5">
    <location>
        <begin position="602"/>
        <end position="619"/>
    </location>
</feature>
<comment type="caution">
    <text evidence="8">The sequence shown here is derived from an EMBL/GenBank/DDBJ whole genome shotgun (WGS) entry which is preliminary data.</text>
</comment>
<name>A0AA38YBY2_9EURO</name>
<dbReference type="CDD" id="cd14521">
    <property type="entry name" value="DSP_fungal_SDP1-like"/>
    <property type="match status" value="1"/>
</dbReference>
<dbReference type="GO" id="GO:0033550">
    <property type="term" value="F:MAP kinase tyrosine phosphatase activity"/>
    <property type="evidence" value="ECO:0007669"/>
    <property type="project" value="TreeGrafter"/>
</dbReference>
<keyword evidence="4" id="KW-0904">Protein phosphatase</keyword>
<dbReference type="InterPro" id="IPR000387">
    <property type="entry name" value="Tyr_Pase_dom"/>
</dbReference>
<feature type="region of interest" description="Disordered" evidence="5">
    <location>
        <begin position="577"/>
        <end position="641"/>
    </location>
</feature>
<feature type="compositionally biased region" description="Polar residues" evidence="5">
    <location>
        <begin position="295"/>
        <end position="322"/>
    </location>
</feature>
<feature type="domain" description="Tyrosine specific protein phosphatases" evidence="7">
    <location>
        <begin position="478"/>
        <end position="535"/>
    </location>
</feature>